<evidence type="ECO:0000313" key="2">
    <source>
        <dbReference type="Proteomes" id="UP000242642"/>
    </source>
</evidence>
<dbReference type="EMBL" id="FOHV01000039">
    <property type="protein sequence ID" value="SET56020.1"/>
    <property type="molecule type" value="Genomic_DNA"/>
</dbReference>
<dbReference type="RefSeq" id="WP_093322237.1">
    <property type="nucleotide sequence ID" value="NZ_FOHV01000039.1"/>
</dbReference>
<reference evidence="2" key="1">
    <citation type="submission" date="2016-10" db="EMBL/GenBank/DDBJ databases">
        <authorList>
            <person name="Varghese N."/>
            <person name="Submissions S."/>
        </authorList>
    </citation>
    <scope>NUCLEOTIDE SEQUENCE [LARGE SCALE GENOMIC DNA]</scope>
    <source>
        <strain evidence="2">DSM 18579</strain>
    </source>
</reference>
<dbReference type="STRING" id="1123402.SAMN02583745_02726"/>
<sequence length="214" mass="24407">MNLNFINNKIFNQRPIQFSRLLFNFIIMKIKYSSKKVHFFISLPVLICFSLSANAVKYIEGFWEAYTFDGVTYPASSDFLDVNNSPDILCKSLGNGYSVPTIHQMTNGKGGIFGERKIGTLYNEWGDLNLNPGFIPYIDKDDENKFWVVGFSTQETTTDPIKNTSTSLKERSIVNQYGTTRLLQVEGIFTDFNTNTKMFFGNNKVLPICVRPII</sequence>
<accession>A0A1I0FCN1</accession>
<protein>
    <submittedName>
        <fullName evidence="1">Uncharacterized protein</fullName>
    </submittedName>
</protein>
<name>A0A1I0FCN1_9GAMM</name>
<evidence type="ECO:0000313" key="1">
    <source>
        <dbReference type="EMBL" id="SET56020.1"/>
    </source>
</evidence>
<keyword evidence="2" id="KW-1185">Reference proteome</keyword>
<organism evidence="1 2">
    <name type="scientific">Thorsellia anophelis DSM 18579</name>
    <dbReference type="NCBI Taxonomy" id="1123402"/>
    <lineage>
        <taxon>Bacteria</taxon>
        <taxon>Pseudomonadati</taxon>
        <taxon>Pseudomonadota</taxon>
        <taxon>Gammaproteobacteria</taxon>
        <taxon>Enterobacterales</taxon>
        <taxon>Thorselliaceae</taxon>
        <taxon>Thorsellia</taxon>
    </lineage>
</organism>
<dbReference type="Proteomes" id="UP000242642">
    <property type="component" value="Unassembled WGS sequence"/>
</dbReference>
<proteinExistence type="predicted"/>
<dbReference type="OrthoDB" id="7057572at2"/>
<dbReference type="AlphaFoldDB" id="A0A1I0FCN1"/>
<gene>
    <name evidence="1" type="ORF">SAMN02583745_02726</name>
</gene>